<gene>
    <name evidence="1" type="ORF">BALAC2494_00344</name>
</gene>
<reference evidence="1 2" key="1">
    <citation type="journal article" date="2011" name="J. Bacteriol.">
        <title>Genome Sequence of the Probiotic Strain Bifidobacterium animalis subsp. lactis CNCM I-2494.</title>
        <authorList>
            <person name="Chervaux C."/>
            <person name="Grimaldi C."/>
            <person name="Bolotin A."/>
            <person name="Quinquis B."/>
            <person name="Legrain-Raspaud S."/>
            <person name="van Hylckama Vlieg J.E."/>
            <person name="Denariaz G."/>
            <person name="Smokvina T."/>
        </authorList>
    </citation>
    <scope>NUCLEOTIDE SEQUENCE [LARGE SCALE GENOMIC DNA]</scope>
    <source>
        <strain evidence="1 2">CNCM I-2494</strain>
    </source>
</reference>
<proteinExistence type="predicted"/>
<organism evidence="1 2">
    <name type="scientific">Bifidobacterium animalis subsp. lactis CNCM I-2494</name>
    <dbReference type="NCBI Taxonomy" id="1042403"/>
    <lineage>
        <taxon>Bacteria</taxon>
        <taxon>Bacillati</taxon>
        <taxon>Actinomycetota</taxon>
        <taxon>Actinomycetes</taxon>
        <taxon>Bifidobacteriales</taxon>
        <taxon>Bifidobacteriaceae</taxon>
        <taxon>Bifidobacterium</taxon>
    </lineage>
</organism>
<dbReference type="Proteomes" id="UP000008394">
    <property type="component" value="Chromosome"/>
</dbReference>
<evidence type="ECO:0000313" key="2">
    <source>
        <dbReference type="Proteomes" id="UP000008394"/>
    </source>
</evidence>
<protein>
    <submittedName>
        <fullName evidence="1">Uncharacterized protein</fullName>
    </submittedName>
</protein>
<dbReference type="AlphaFoldDB" id="A0A806FV88"/>
<dbReference type="KEGG" id="bnm:BALAC2494_00344"/>
<dbReference type="EMBL" id="CP002915">
    <property type="protein sequence ID" value="AEK30242.1"/>
    <property type="molecule type" value="Genomic_DNA"/>
</dbReference>
<sequence length="63" mass="7064">MECHTGTHKRKEPIMSDMAQKIGELKGKAEVKADEVKMKAGELKGKAEAKLDELKKDHEDQSK</sequence>
<evidence type="ECO:0000313" key="1">
    <source>
        <dbReference type="EMBL" id="AEK30242.1"/>
    </source>
</evidence>
<name>A0A806FV88_BIFAN</name>
<accession>A0A806FV88</accession>